<dbReference type="InterPro" id="IPR027417">
    <property type="entry name" value="P-loop_NTPase"/>
</dbReference>
<accession>A0ABP8L3X3</accession>
<reference evidence="14" key="1">
    <citation type="journal article" date="2019" name="Int. J. Syst. Evol. Microbiol.">
        <title>The Global Catalogue of Microorganisms (GCM) 10K type strain sequencing project: providing services to taxonomists for standard genome sequencing and annotation.</title>
        <authorList>
            <consortium name="The Broad Institute Genomics Platform"/>
            <consortium name="The Broad Institute Genome Sequencing Center for Infectious Disease"/>
            <person name="Wu L."/>
            <person name="Ma J."/>
        </authorList>
    </citation>
    <scope>NUCLEOTIDE SEQUENCE [LARGE SCALE GENOMIC DNA]</scope>
    <source>
        <strain evidence="14">JCM 31890</strain>
    </source>
</reference>
<keyword evidence="8 11" id="KW-0067">ATP-binding</keyword>
<organism evidence="13 14">
    <name type="scientific">Acidovorax lacteus</name>
    <dbReference type="NCBI Taxonomy" id="1924988"/>
    <lineage>
        <taxon>Bacteria</taxon>
        <taxon>Pseudomonadati</taxon>
        <taxon>Pseudomonadota</taxon>
        <taxon>Betaproteobacteria</taxon>
        <taxon>Burkholderiales</taxon>
        <taxon>Comamonadaceae</taxon>
        <taxon>Acidovorax</taxon>
    </lineage>
</organism>
<dbReference type="CDD" id="cd01672">
    <property type="entry name" value="TMPK"/>
    <property type="match status" value="1"/>
</dbReference>
<evidence type="ECO:0000313" key="14">
    <source>
        <dbReference type="Proteomes" id="UP001501788"/>
    </source>
</evidence>
<evidence type="ECO:0000256" key="2">
    <source>
        <dbReference type="ARBA" id="ARBA00012980"/>
    </source>
</evidence>
<dbReference type="GO" id="GO:0016301">
    <property type="term" value="F:kinase activity"/>
    <property type="evidence" value="ECO:0007669"/>
    <property type="project" value="UniProtKB-KW"/>
</dbReference>
<comment type="function">
    <text evidence="11">Phosphorylation of dTMP to form dTDP in both de novo and salvage pathways of dTTP synthesis.</text>
</comment>
<evidence type="ECO:0000256" key="5">
    <source>
        <dbReference type="ARBA" id="ARBA00022727"/>
    </source>
</evidence>
<feature type="binding site" evidence="11">
    <location>
        <begin position="12"/>
        <end position="19"/>
    </location>
    <ligand>
        <name>ATP</name>
        <dbReference type="ChEBI" id="CHEBI:30616"/>
    </ligand>
</feature>
<evidence type="ECO:0000256" key="3">
    <source>
        <dbReference type="ARBA" id="ARBA00017144"/>
    </source>
</evidence>
<evidence type="ECO:0000313" key="13">
    <source>
        <dbReference type="EMBL" id="GAA4422273.1"/>
    </source>
</evidence>
<name>A0ABP8L3X3_9BURK</name>
<dbReference type="PANTHER" id="PTHR10344:SF4">
    <property type="entry name" value="UMP-CMP KINASE 2, MITOCHONDRIAL"/>
    <property type="match status" value="1"/>
</dbReference>
<comment type="caution">
    <text evidence="13">The sequence shown here is derived from an EMBL/GenBank/DDBJ whole genome shotgun (WGS) entry which is preliminary data.</text>
</comment>
<dbReference type="RefSeq" id="WP_345062394.1">
    <property type="nucleotide sequence ID" value="NZ_BAABEX010000007.1"/>
</dbReference>
<dbReference type="EC" id="2.7.4.9" evidence="2 11"/>
<evidence type="ECO:0000256" key="1">
    <source>
        <dbReference type="ARBA" id="ARBA00009776"/>
    </source>
</evidence>
<dbReference type="Proteomes" id="UP001501788">
    <property type="component" value="Unassembled WGS sequence"/>
</dbReference>
<evidence type="ECO:0000259" key="12">
    <source>
        <dbReference type="Pfam" id="PF02223"/>
    </source>
</evidence>
<protein>
    <recommendedName>
        <fullName evidence="3 11">Thymidylate kinase</fullName>
        <ecNumber evidence="2 11">2.7.4.9</ecNumber>
    </recommendedName>
    <alternativeName>
        <fullName evidence="9 11">dTMP kinase</fullName>
    </alternativeName>
</protein>
<dbReference type="EMBL" id="BAABEX010000007">
    <property type="protein sequence ID" value="GAA4422273.1"/>
    <property type="molecule type" value="Genomic_DNA"/>
</dbReference>
<dbReference type="SUPFAM" id="SSF52540">
    <property type="entry name" value="P-loop containing nucleoside triphosphate hydrolases"/>
    <property type="match status" value="1"/>
</dbReference>
<evidence type="ECO:0000256" key="4">
    <source>
        <dbReference type="ARBA" id="ARBA00022679"/>
    </source>
</evidence>
<dbReference type="HAMAP" id="MF_00165">
    <property type="entry name" value="Thymidylate_kinase"/>
    <property type="match status" value="1"/>
</dbReference>
<gene>
    <name evidence="11 13" type="primary">tmk</name>
    <name evidence="13" type="ORF">GCM10023090_13180</name>
</gene>
<comment type="catalytic activity">
    <reaction evidence="10 11">
        <text>dTMP + ATP = dTDP + ADP</text>
        <dbReference type="Rhea" id="RHEA:13517"/>
        <dbReference type="ChEBI" id="CHEBI:30616"/>
        <dbReference type="ChEBI" id="CHEBI:58369"/>
        <dbReference type="ChEBI" id="CHEBI:63528"/>
        <dbReference type="ChEBI" id="CHEBI:456216"/>
        <dbReference type="EC" id="2.7.4.9"/>
    </reaction>
</comment>
<proteinExistence type="inferred from homology"/>
<dbReference type="InterPro" id="IPR039430">
    <property type="entry name" value="Thymidylate_kin-like_dom"/>
</dbReference>
<dbReference type="InterPro" id="IPR018094">
    <property type="entry name" value="Thymidylate_kinase"/>
</dbReference>
<keyword evidence="7 11" id="KW-0418">Kinase</keyword>
<evidence type="ECO:0000256" key="9">
    <source>
        <dbReference type="ARBA" id="ARBA00029962"/>
    </source>
</evidence>
<dbReference type="NCBIfam" id="TIGR00041">
    <property type="entry name" value="DTMP_kinase"/>
    <property type="match status" value="1"/>
</dbReference>
<evidence type="ECO:0000256" key="8">
    <source>
        <dbReference type="ARBA" id="ARBA00022840"/>
    </source>
</evidence>
<sequence length="225" mass="24534">MSRTGLFISLEGIDGAGKSSHLDGLAQAFRAQGRTVVVTREPGGTPLAEQLRALVLHQPMDALTEALLVFAARRDHLQQVIEPALARGEVVLCDRFTDATFAYQGAGRGFDLGQLAQLERMVQSGLGPDPSRLREPDLTLWFDLPADVAAARLADARAPDRFEAEPALFFERVAQGYAARASAAPQRFARIDAGQDRHRVWQQVTAQLVRRGWLAIMVPTPQGLA</sequence>
<evidence type="ECO:0000256" key="6">
    <source>
        <dbReference type="ARBA" id="ARBA00022741"/>
    </source>
</evidence>
<dbReference type="Pfam" id="PF02223">
    <property type="entry name" value="Thymidylate_kin"/>
    <property type="match status" value="1"/>
</dbReference>
<dbReference type="PANTHER" id="PTHR10344">
    <property type="entry name" value="THYMIDYLATE KINASE"/>
    <property type="match status" value="1"/>
</dbReference>
<evidence type="ECO:0000256" key="10">
    <source>
        <dbReference type="ARBA" id="ARBA00048743"/>
    </source>
</evidence>
<keyword evidence="5 11" id="KW-0545">Nucleotide biosynthesis</keyword>
<keyword evidence="14" id="KW-1185">Reference proteome</keyword>
<keyword evidence="4 11" id="KW-0808">Transferase</keyword>
<dbReference type="Gene3D" id="3.40.50.300">
    <property type="entry name" value="P-loop containing nucleotide triphosphate hydrolases"/>
    <property type="match status" value="1"/>
</dbReference>
<evidence type="ECO:0000256" key="7">
    <source>
        <dbReference type="ARBA" id="ARBA00022777"/>
    </source>
</evidence>
<comment type="similarity">
    <text evidence="1 11">Belongs to the thymidylate kinase family.</text>
</comment>
<keyword evidence="6 11" id="KW-0547">Nucleotide-binding</keyword>
<evidence type="ECO:0000256" key="11">
    <source>
        <dbReference type="HAMAP-Rule" id="MF_00165"/>
    </source>
</evidence>
<feature type="domain" description="Thymidylate kinase-like" evidence="12">
    <location>
        <begin position="10"/>
        <end position="200"/>
    </location>
</feature>